<feature type="transmembrane region" description="Helical" evidence="2">
    <location>
        <begin position="55"/>
        <end position="73"/>
    </location>
</feature>
<dbReference type="Pfam" id="PF03779">
    <property type="entry name" value="SPW"/>
    <property type="match status" value="1"/>
</dbReference>
<reference evidence="4 5" key="1">
    <citation type="journal article" date="2013" name="Genome Announc.">
        <title>Draft Genome Sequence of Cesiribacter andamanensis Strain AMV16T, Isolated from a Soil Sample from a Mud Volcano in the Andaman Islands, India.</title>
        <authorList>
            <person name="Shivaji S."/>
            <person name="Ara S."/>
            <person name="Begum Z."/>
            <person name="Srinivas T.N."/>
            <person name="Singh A."/>
            <person name="Kumar Pinnaka A."/>
        </authorList>
    </citation>
    <scope>NUCLEOTIDE SEQUENCE [LARGE SCALE GENOMIC DNA]</scope>
    <source>
        <strain evidence="4 5">AMV16</strain>
    </source>
</reference>
<name>M7MY19_9BACT</name>
<dbReference type="RefSeq" id="WP_009196937.1">
    <property type="nucleotide sequence ID" value="NZ_AODQ01000125.1"/>
</dbReference>
<organism evidence="4 5">
    <name type="scientific">Cesiribacter andamanensis AMV16</name>
    <dbReference type="NCBI Taxonomy" id="1279009"/>
    <lineage>
        <taxon>Bacteria</taxon>
        <taxon>Pseudomonadati</taxon>
        <taxon>Bacteroidota</taxon>
        <taxon>Cytophagia</taxon>
        <taxon>Cytophagales</taxon>
        <taxon>Cesiribacteraceae</taxon>
        <taxon>Cesiribacter</taxon>
    </lineage>
</organism>
<protein>
    <recommendedName>
        <fullName evidence="3">SPW repeat-containing integral membrane domain-containing protein</fullName>
    </recommendedName>
</protein>
<keyword evidence="2" id="KW-0812">Transmembrane</keyword>
<dbReference type="InterPro" id="IPR005530">
    <property type="entry name" value="SPW"/>
</dbReference>
<feature type="transmembrane region" description="Helical" evidence="2">
    <location>
        <begin position="32"/>
        <end position="49"/>
    </location>
</feature>
<evidence type="ECO:0000259" key="3">
    <source>
        <dbReference type="Pfam" id="PF03779"/>
    </source>
</evidence>
<comment type="caution">
    <text evidence="4">The sequence shown here is derived from an EMBL/GenBank/DDBJ whole genome shotgun (WGS) entry which is preliminary data.</text>
</comment>
<gene>
    <name evidence="4" type="ORF">ADICEAN_03556</name>
</gene>
<evidence type="ECO:0000256" key="2">
    <source>
        <dbReference type="SAM" id="Phobius"/>
    </source>
</evidence>
<feature type="region of interest" description="Disordered" evidence="1">
    <location>
        <begin position="75"/>
        <end position="132"/>
    </location>
</feature>
<evidence type="ECO:0000256" key="1">
    <source>
        <dbReference type="SAM" id="MobiDB-lite"/>
    </source>
</evidence>
<keyword evidence="2" id="KW-0472">Membrane</keyword>
<dbReference type="AlphaFoldDB" id="M7MY19"/>
<keyword evidence="5" id="KW-1185">Reference proteome</keyword>
<evidence type="ECO:0000313" key="4">
    <source>
        <dbReference type="EMBL" id="EMR01328.1"/>
    </source>
</evidence>
<keyword evidence="2" id="KW-1133">Transmembrane helix</keyword>
<feature type="domain" description="SPW repeat-containing integral membrane" evidence="3">
    <location>
        <begin position="3"/>
        <end position="70"/>
    </location>
</feature>
<dbReference type="Proteomes" id="UP000011910">
    <property type="component" value="Unassembled WGS sequence"/>
</dbReference>
<proteinExistence type="predicted"/>
<feature type="compositionally biased region" description="Basic and acidic residues" evidence="1">
    <location>
        <begin position="76"/>
        <end position="101"/>
    </location>
</feature>
<accession>M7MY19</accession>
<feature type="compositionally biased region" description="Basic and acidic residues" evidence="1">
    <location>
        <begin position="119"/>
        <end position="132"/>
    </location>
</feature>
<dbReference type="EMBL" id="AODQ01000125">
    <property type="protein sequence ID" value="EMR01328.1"/>
    <property type="molecule type" value="Genomic_DNA"/>
</dbReference>
<sequence length="132" mass="14684">MPVILGAGVILYSIFTDYELGAVRRISMRTHLWLDILGGAFLAVSPWLFDFNEWVYMPHLLLGLAEVGAGIFTRTTPDRAPVHTPVHEGDRARAGYTDRADLNNSTAASRPPMGSNAETRTRTESDRIRKDL</sequence>
<evidence type="ECO:0000313" key="5">
    <source>
        <dbReference type="Proteomes" id="UP000011910"/>
    </source>
</evidence>